<dbReference type="OrthoDB" id="9810135at2"/>
<accession>A0A3D9RX39</accession>
<name>A0A3D9RX39_9BACL</name>
<dbReference type="InterPro" id="IPR025935">
    <property type="entry name" value="AbiH"/>
</dbReference>
<organism evidence="1 2">
    <name type="scientific">Paenibacillus taihuensis</name>
    <dbReference type="NCBI Taxonomy" id="1156355"/>
    <lineage>
        <taxon>Bacteria</taxon>
        <taxon>Bacillati</taxon>
        <taxon>Bacillota</taxon>
        <taxon>Bacilli</taxon>
        <taxon>Bacillales</taxon>
        <taxon>Paenibacillaceae</taxon>
        <taxon>Paenibacillus</taxon>
    </lineage>
</organism>
<dbReference type="Pfam" id="PF14253">
    <property type="entry name" value="AbiH"/>
    <property type="match status" value="1"/>
</dbReference>
<dbReference type="Proteomes" id="UP000256304">
    <property type="component" value="Unassembled WGS sequence"/>
</dbReference>
<proteinExistence type="predicted"/>
<dbReference type="AlphaFoldDB" id="A0A3D9RX39"/>
<protein>
    <submittedName>
        <fullName evidence="1">Abortive infection AbiH-like protein</fullName>
    </submittedName>
</protein>
<evidence type="ECO:0000313" key="1">
    <source>
        <dbReference type="EMBL" id="REE84549.1"/>
    </source>
</evidence>
<comment type="caution">
    <text evidence="1">The sequence shown here is derived from an EMBL/GenBank/DDBJ whole genome shotgun (WGS) entry which is preliminary data.</text>
</comment>
<gene>
    <name evidence="1" type="ORF">A8990_11484</name>
</gene>
<keyword evidence="2" id="KW-1185">Reference proteome</keyword>
<reference evidence="1 2" key="1">
    <citation type="submission" date="2018-08" db="EMBL/GenBank/DDBJ databases">
        <title>Genomic Encyclopedia of Type Strains, Phase III (KMG-III): the genomes of soil and plant-associated and newly described type strains.</title>
        <authorList>
            <person name="Whitman W."/>
        </authorList>
    </citation>
    <scope>NUCLEOTIDE SEQUENCE [LARGE SCALE GENOMIC DNA]</scope>
    <source>
        <strain evidence="1 2">CGMCC 1.10966</strain>
    </source>
</reference>
<dbReference type="RefSeq" id="WP_116189589.1">
    <property type="nucleotide sequence ID" value="NZ_QTTN01000014.1"/>
</dbReference>
<evidence type="ECO:0000313" key="2">
    <source>
        <dbReference type="Proteomes" id="UP000256304"/>
    </source>
</evidence>
<dbReference type="EMBL" id="QTTN01000014">
    <property type="protein sequence ID" value="REE84549.1"/>
    <property type="molecule type" value="Genomic_DNA"/>
</dbReference>
<sequence>MKLFIIGNGFDRGHDLRTTYWDFRTFLEDEHWQFLMSFEENYSLYPADTSAPYYREDVHKQSRGNLLWYELETNLANIDLDHIVDNADHMDLGLENEYDIIDTLDHYNASQYQYIEQLAIHLDEWVKTINLDNVRRRTTLISQNDEAIYITFNYTEVLEKVYQIDPYEVIHIHGSIREDDIEPVLGHGNLEIIDRMRDERHEAEGHQNEKAMSIRRAMEDYFRKTYKDIREYMLELSRLHGEDIDEIIVIGHSLSGVDIPYFKEIDHRTSKKASWIVHYFSPAEEKRMRESLLKCEIDKERIVMIQSNEFYDLP</sequence>